<accession>A0A518HWX8</accession>
<keyword evidence="5 8" id="KW-0251">Elongation factor</keyword>
<evidence type="ECO:0000256" key="7">
    <source>
        <dbReference type="ARBA" id="ARBA00025453"/>
    </source>
</evidence>
<evidence type="ECO:0000256" key="8">
    <source>
        <dbReference type="HAMAP-Rule" id="MF_00050"/>
    </source>
</evidence>
<dbReference type="GO" id="GO:0003746">
    <property type="term" value="F:translation elongation factor activity"/>
    <property type="evidence" value="ECO:0007669"/>
    <property type="project" value="UniProtKB-UniRule"/>
</dbReference>
<reference evidence="12 13" key="1">
    <citation type="submission" date="2019-03" db="EMBL/GenBank/DDBJ databases">
        <title>Deep-cultivation of Planctomycetes and their phenomic and genomic characterization uncovers novel biology.</title>
        <authorList>
            <person name="Wiegand S."/>
            <person name="Jogler M."/>
            <person name="Boedeker C."/>
            <person name="Pinto D."/>
            <person name="Vollmers J."/>
            <person name="Rivas-Marin E."/>
            <person name="Kohn T."/>
            <person name="Peeters S.H."/>
            <person name="Heuer A."/>
            <person name="Rast P."/>
            <person name="Oberbeckmann S."/>
            <person name="Bunk B."/>
            <person name="Jeske O."/>
            <person name="Meyerdierks A."/>
            <person name="Storesund J.E."/>
            <person name="Kallscheuer N."/>
            <person name="Luecker S."/>
            <person name="Lage O.M."/>
            <person name="Pohl T."/>
            <person name="Merkel B.J."/>
            <person name="Hornburger P."/>
            <person name="Mueller R.-W."/>
            <person name="Bruemmer F."/>
            <person name="Labrenz M."/>
            <person name="Spormann A.M."/>
            <person name="Op den Camp H."/>
            <person name="Overmann J."/>
            <person name="Amann R."/>
            <person name="Jetten M.S.M."/>
            <person name="Mascher T."/>
            <person name="Medema M.H."/>
            <person name="Devos D.P."/>
            <person name="Kaster A.-K."/>
            <person name="Ovreas L."/>
            <person name="Rohde M."/>
            <person name="Galperin M.Y."/>
            <person name="Jogler C."/>
        </authorList>
    </citation>
    <scope>NUCLEOTIDE SEQUENCE [LARGE SCALE GENOMIC DNA]</scope>
    <source>
        <strain evidence="12 13">Enr13</strain>
    </source>
</reference>
<comment type="subcellular location">
    <subcellularLocation>
        <location evidence="1 8 10">Cytoplasm</location>
    </subcellularLocation>
</comment>
<dbReference type="SUPFAM" id="SSF54713">
    <property type="entry name" value="Elongation factor Ts (EF-Ts), dimerisation domain"/>
    <property type="match status" value="2"/>
</dbReference>
<dbReference type="RefSeq" id="WP_145389543.1">
    <property type="nucleotide sequence ID" value="NZ_CP037423.1"/>
</dbReference>
<keyword evidence="13" id="KW-1185">Reference proteome</keyword>
<proteinExistence type="inferred from homology"/>
<protein>
    <recommendedName>
        <fullName evidence="3 8">Elongation factor Ts</fullName>
        <shortName evidence="8">EF-Ts</shortName>
    </recommendedName>
</protein>
<dbReference type="OrthoDB" id="9808348at2"/>
<dbReference type="PANTHER" id="PTHR11741:SF0">
    <property type="entry name" value="ELONGATION FACTOR TS, MITOCHONDRIAL"/>
    <property type="match status" value="1"/>
</dbReference>
<dbReference type="Gene3D" id="1.10.286.20">
    <property type="match status" value="2"/>
</dbReference>
<evidence type="ECO:0000313" key="12">
    <source>
        <dbReference type="EMBL" id="QDV45368.1"/>
    </source>
</evidence>
<dbReference type="InterPro" id="IPR018101">
    <property type="entry name" value="Transl_elong_Ts_CS"/>
</dbReference>
<evidence type="ECO:0000256" key="5">
    <source>
        <dbReference type="ARBA" id="ARBA00022768"/>
    </source>
</evidence>
<dbReference type="Proteomes" id="UP000319004">
    <property type="component" value="Chromosome"/>
</dbReference>
<dbReference type="InterPro" id="IPR014039">
    <property type="entry name" value="Transl_elong_EFTs/EF1B_dimer"/>
</dbReference>
<gene>
    <name evidence="8 12" type="primary">tsf</name>
    <name evidence="12" type="ORF">Enr13x_52450</name>
</gene>
<dbReference type="PROSITE" id="PS01127">
    <property type="entry name" value="EF_TS_2"/>
    <property type="match status" value="1"/>
</dbReference>
<keyword evidence="6 8" id="KW-0648">Protein biosynthesis</keyword>
<dbReference type="FunFam" id="1.10.286.20:FF:000004">
    <property type="entry name" value="Elongation factor Ts"/>
    <property type="match status" value="1"/>
</dbReference>
<evidence type="ECO:0000256" key="6">
    <source>
        <dbReference type="ARBA" id="ARBA00022917"/>
    </source>
</evidence>
<dbReference type="CDD" id="cd14275">
    <property type="entry name" value="UBA_EF-Ts"/>
    <property type="match status" value="1"/>
</dbReference>
<dbReference type="FunFam" id="1.10.8.10:FF:000001">
    <property type="entry name" value="Elongation factor Ts"/>
    <property type="match status" value="1"/>
</dbReference>
<evidence type="ECO:0000259" key="11">
    <source>
        <dbReference type="Pfam" id="PF00889"/>
    </source>
</evidence>
<sequence>MAISAKDVSELRKSTGAGMMDCKKALQESGGDIEGALDYLRKKGQKVAAKRADREANEGVVVALVDGGKGVLLSLSCETDFVAKNDEFIAFAEKLAKLALDSGASTKEEIGALELDGETVSEKLVERTGTIGEKIEIADFQTIEGDNLASYIHAGSKIGVLLSYKDGGKDDAGDFFRKVAMHVAAMKPSILTPDEFDEELVAKETEALQGQIKVENEDRARLGKTLKTVPQYASRSQLTPEVMQKVEDEIKAELKAEGKPEKIWDKIVPGKLERFIADNTLLDQERCLLSQFYALDDTKTVEAAVKEFSPEAEVVAFKRVAVGSAS</sequence>
<comment type="function">
    <text evidence="7 8 9">Associates with the EF-Tu.GDP complex and induces the exchange of GDP to GTP. It remains bound to the aminoacyl-tRNA.EF-Tu.GTP complex up to the GTP hydrolysis stage on the ribosome.</text>
</comment>
<evidence type="ECO:0000256" key="10">
    <source>
        <dbReference type="RuleBase" id="RU000643"/>
    </source>
</evidence>
<organism evidence="12 13">
    <name type="scientific">Stieleria neptunia</name>
    <dbReference type="NCBI Taxonomy" id="2527979"/>
    <lineage>
        <taxon>Bacteria</taxon>
        <taxon>Pseudomonadati</taxon>
        <taxon>Planctomycetota</taxon>
        <taxon>Planctomycetia</taxon>
        <taxon>Pirellulales</taxon>
        <taxon>Pirellulaceae</taxon>
        <taxon>Stieleria</taxon>
    </lineage>
</organism>
<evidence type="ECO:0000256" key="9">
    <source>
        <dbReference type="RuleBase" id="RU000642"/>
    </source>
</evidence>
<dbReference type="NCBIfam" id="TIGR00116">
    <property type="entry name" value="tsf"/>
    <property type="match status" value="1"/>
</dbReference>
<dbReference type="InterPro" id="IPR001816">
    <property type="entry name" value="Transl_elong_EFTs/EF1B"/>
</dbReference>
<dbReference type="PANTHER" id="PTHR11741">
    <property type="entry name" value="ELONGATION FACTOR TS"/>
    <property type="match status" value="1"/>
</dbReference>
<dbReference type="HAMAP" id="MF_00050">
    <property type="entry name" value="EF_Ts"/>
    <property type="match status" value="1"/>
</dbReference>
<name>A0A518HWX8_9BACT</name>
<evidence type="ECO:0000256" key="1">
    <source>
        <dbReference type="ARBA" id="ARBA00004496"/>
    </source>
</evidence>
<dbReference type="PROSITE" id="PS01126">
    <property type="entry name" value="EF_TS_1"/>
    <property type="match status" value="1"/>
</dbReference>
<evidence type="ECO:0000256" key="2">
    <source>
        <dbReference type="ARBA" id="ARBA00005532"/>
    </source>
</evidence>
<feature type="domain" description="Translation elongation factor EFTs/EF1B dimerisation" evidence="11">
    <location>
        <begin position="229"/>
        <end position="323"/>
    </location>
</feature>
<dbReference type="Gene3D" id="3.30.479.20">
    <property type="entry name" value="Elongation factor Ts, dimerisation domain"/>
    <property type="match status" value="3"/>
</dbReference>
<feature type="domain" description="Translation elongation factor EFTs/EF1B dimerisation" evidence="11">
    <location>
        <begin position="70"/>
        <end position="217"/>
    </location>
</feature>
<dbReference type="KEGG" id="snep:Enr13x_52450"/>
<dbReference type="GO" id="GO:0005737">
    <property type="term" value="C:cytoplasm"/>
    <property type="evidence" value="ECO:0007669"/>
    <property type="project" value="UniProtKB-SubCell"/>
</dbReference>
<evidence type="ECO:0000313" key="13">
    <source>
        <dbReference type="Proteomes" id="UP000319004"/>
    </source>
</evidence>
<dbReference type="Pfam" id="PF00889">
    <property type="entry name" value="EF_TS"/>
    <property type="match status" value="2"/>
</dbReference>
<comment type="similarity">
    <text evidence="2 8 9">Belongs to the EF-Ts family.</text>
</comment>
<dbReference type="Gene3D" id="1.10.8.10">
    <property type="entry name" value="DNA helicase RuvA subunit, C-terminal domain"/>
    <property type="match status" value="1"/>
</dbReference>
<dbReference type="EMBL" id="CP037423">
    <property type="protein sequence ID" value="QDV45368.1"/>
    <property type="molecule type" value="Genomic_DNA"/>
</dbReference>
<dbReference type="SUPFAM" id="SSF46934">
    <property type="entry name" value="UBA-like"/>
    <property type="match status" value="1"/>
</dbReference>
<dbReference type="InterPro" id="IPR009060">
    <property type="entry name" value="UBA-like_sf"/>
</dbReference>
<evidence type="ECO:0000256" key="3">
    <source>
        <dbReference type="ARBA" id="ARBA00016956"/>
    </source>
</evidence>
<dbReference type="InterPro" id="IPR036402">
    <property type="entry name" value="EF-Ts_dimer_sf"/>
</dbReference>
<feature type="region of interest" description="Involved in Mg(2+) ion dislocation from EF-Tu" evidence="8">
    <location>
        <begin position="79"/>
        <end position="82"/>
    </location>
</feature>
<keyword evidence="4 8" id="KW-0963">Cytoplasm</keyword>
<evidence type="ECO:0000256" key="4">
    <source>
        <dbReference type="ARBA" id="ARBA00022490"/>
    </source>
</evidence>
<dbReference type="AlphaFoldDB" id="A0A518HWX8"/>